<dbReference type="Gene3D" id="2.40.128.110">
    <property type="entry name" value="Lipid/polyisoprenoid-binding, YceI-like"/>
    <property type="match status" value="1"/>
</dbReference>
<keyword evidence="11 13" id="KW-0472">Membrane</keyword>
<evidence type="ECO:0000256" key="9">
    <source>
        <dbReference type="ARBA" id="ARBA00022989"/>
    </source>
</evidence>
<evidence type="ECO:0000259" key="14">
    <source>
        <dbReference type="SMART" id="SM00867"/>
    </source>
</evidence>
<keyword evidence="5" id="KW-0349">Heme</keyword>
<dbReference type="AlphaFoldDB" id="A0A4S3M979"/>
<dbReference type="GO" id="GO:0009055">
    <property type="term" value="F:electron transfer activity"/>
    <property type="evidence" value="ECO:0007669"/>
    <property type="project" value="InterPro"/>
</dbReference>
<dbReference type="SMART" id="SM00867">
    <property type="entry name" value="YceI"/>
    <property type="match status" value="1"/>
</dbReference>
<dbReference type="InterPro" id="IPR036761">
    <property type="entry name" value="TTHA0802/YceI-like_sf"/>
</dbReference>
<dbReference type="InterPro" id="IPR016174">
    <property type="entry name" value="Di-haem_cyt_TM"/>
</dbReference>
<dbReference type="PANTHER" id="PTHR30529">
    <property type="entry name" value="CYTOCHROME B561"/>
    <property type="match status" value="1"/>
</dbReference>
<comment type="subcellular location">
    <subcellularLocation>
        <location evidence="2">Cell membrane</location>
        <topology evidence="2">Multi-pass membrane protein</topology>
    </subcellularLocation>
</comment>
<dbReference type="Pfam" id="PF01292">
    <property type="entry name" value="Ni_hydr_CYTB"/>
    <property type="match status" value="1"/>
</dbReference>
<evidence type="ECO:0000313" key="16">
    <source>
        <dbReference type="Proteomes" id="UP000306113"/>
    </source>
</evidence>
<evidence type="ECO:0000256" key="3">
    <source>
        <dbReference type="ARBA" id="ARBA00022448"/>
    </source>
</evidence>
<keyword evidence="16" id="KW-1185">Reference proteome</keyword>
<evidence type="ECO:0000256" key="8">
    <source>
        <dbReference type="ARBA" id="ARBA00022982"/>
    </source>
</evidence>
<evidence type="ECO:0000256" key="4">
    <source>
        <dbReference type="ARBA" id="ARBA00022475"/>
    </source>
</evidence>
<evidence type="ECO:0000256" key="5">
    <source>
        <dbReference type="ARBA" id="ARBA00022617"/>
    </source>
</evidence>
<feature type="transmembrane region" description="Helical" evidence="13">
    <location>
        <begin position="63"/>
        <end position="84"/>
    </location>
</feature>
<dbReference type="GO" id="GO:0046872">
    <property type="term" value="F:metal ion binding"/>
    <property type="evidence" value="ECO:0007669"/>
    <property type="project" value="UniProtKB-KW"/>
</dbReference>
<name>A0A4S3M979_9RHOB</name>
<keyword evidence="10" id="KW-0408">Iron</keyword>
<dbReference type="Proteomes" id="UP000306113">
    <property type="component" value="Unassembled WGS sequence"/>
</dbReference>
<comment type="cofactor">
    <cofactor evidence="1">
        <name>heme b</name>
        <dbReference type="ChEBI" id="CHEBI:60344"/>
    </cofactor>
</comment>
<dbReference type="Pfam" id="PF04264">
    <property type="entry name" value="YceI"/>
    <property type="match status" value="1"/>
</dbReference>
<dbReference type="GO" id="GO:0005886">
    <property type="term" value="C:plasma membrane"/>
    <property type="evidence" value="ECO:0007669"/>
    <property type="project" value="UniProtKB-SubCell"/>
</dbReference>
<proteinExistence type="inferred from homology"/>
<feature type="transmembrane region" description="Helical" evidence="13">
    <location>
        <begin position="208"/>
        <end position="229"/>
    </location>
</feature>
<dbReference type="GO" id="GO:0020037">
    <property type="term" value="F:heme binding"/>
    <property type="evidence" value="ECO:0007669"/>
    <property type="project" value="TreeGrafter"/>
</dbReference>
<dbReference type="InterPro" id="IPR052168">
    <property type="entry name" value="Cytochrome_b561_oxidase"/>
</dbReference>
<keyword evidence="3" id="KW-0813">Transport</keyword>
<dbReference type="EMBL" id="SSMD01000003">
    <property type="protein sequence ID" value="THD74628.1"/>
    <property type="molecule type" value="Genomic_DNA"/>
</dbReference>
<dbReference type="RefSeq" id="WP_136338485.1">
    <property type="nucleotide sequence ID" value="NZ_SSMD01000003.1"/>
</dbReference>
<comment type="similarity">
    <text evidence="12">Belongs to the cytochrome b561 family.</text>
</comment>
<evidence type="ECO:0000313" key="15">
    <source>
        <dbReference type="EMBL" id="THD74628.1"/>
    </source>
</evidence>
<keyword evidence="4" id="KW-1003">Cell membrane</keyword>
<dbReference type="InterPro" id="IPR011577">
    <property type="entry name" value="Cyt_b561_bac/Ni-Hgenase"/>
</dbReference>
<reference evidence="15 16" key="1">
    <citation type="submission" date="2019-04" db="EMBL/GenBank/DDBJ databases">
        <title>Draft genome sequence of Youngimonas vesicularis.</title>
        <authorList>
            <person name="Hameed A."/>
        </authorList>
    </citation>
    <scope>NUCLEOTIDE SEQUENCE [LARGE SCALE GENOMIC DNA]</scope>
    <source>
        <strain evidence="15 16">CC-AMW-E</strain>
    </source>
</reference>
<feature type="domain" description="Lipid/polyisoprenoid-binding YceI-like" evidence="14">
    <location>
        <begin position="243"/>
        <end position="398"/>
    </location>
</feature>
<protein>
    <submittedName>
        <fullName evidence="15">Cytochrome</fullName>
    </submittedName>
</protein>
<dbReference type="Gene3D" id="1.20.950.20">
    <property type="entry name" value="Transmembrane di-heme cytochromes, Chain C"/>
    <property type="match status" value="1"/>
</dbReference>
<evidence type="ECO:0000256" key="1">
    <source>
        <dbReference type="ARBA" id="ARBA00001970"/>
    </source>
</evidence>
<evidence type="ECO:0000256" key="6">
    <source>
        <dbReference type="ARBA" id="ARBA00022692"/>
    </source>
</evidence>
<dbReference type="OrthoDB" id="1247465at2"/>
<organism evidence="15 16">
    <name type="scientific">Thalassobius vesicularis</name>
    <dbReference type="NCBI Taxonomy" id="1294297"/>
    <lineage>
        <taxon>Bacteria</taxon>
        <taxon>Pseudomonadati</taxon>
        <taxon>Pseudomonadota</taxon>
        <taxon>Alphaproteobacteria</taxon>
        <taxon>Rhodobacterales</taxon>
        <taxon>Roseobacteraceae</taxon>
        <taxon>Thalassovita</taxon>
    </lineage>
</organism>
<gene>
    <name evidence="15" type="ORF">E7681_06550</name>
</gene>
<feature type="transmembrane region" description="Helical" evidence="13">
    <location>
        <begin position="159"/>
        <end position="180"/>
    </location>
</feature>
<keyword evidence="6 13" id="KW-0812">Transmembrane</keyword>
<evidence type="ECO:0000256" key="7">
    <source>
        <dbReference type="ARBA" id="ARBA00022723"/>
    </source>
</evidence>
<evidence type="ECO:0000256" key="11">
    <source>
        <dbReference type="ARBA" id="ARBA00023136"/>
    </source>
</evidence>
<dbReference type="SUPFAM" id="SSF101874">
    <property type="entry name" value="YceI-like"/>
    <property type="match status" value="1"/>
</dbReference>
<evidence type="ECO:0000256" key="13">
    <source>
        <dbReference type="SAM" id="Phobius"/>
    </source>
</evidence>
<dbReference type="InterPro" id="IPR007372">
    <property type="entry name" value="Lipid/polyisoprenoid-bd_YceI"/>
</dbReference>
<keyword evidence="7" id="KW-0479">Metal-binding</keyword>
<keyword evidence="8" id="KW-0249">Electron transport</keyword>
<evidence type="ECO:0000256" key="2">
    <source>
        <dbReference type="ARBA" id="ARBA00004651"/>
    </source>
</evidence>
<dbReference type="SUPFAM" id="SSF81342">
    <property type="entry name" value="Transmembrane di-heme cytochromes"/>
    <property type="match status" value="1"/>
</dbReference>
<feature type="transmembrane region" description="Helical" evidence="13">
    <location>
        <begin position="104"/>
        <end position="122"/>
    </location>
</feature>
<dbReference type="PANTHER" id="PTHR30529:SF1">
    <property type="entry name" value="CYTOCHROME B561 HOMOLOG 2"/>
    <property type="match status" value="1"/>
</dbReference>
<evidence type="ECO:0000256" key="10">
    <source>
        <dbReference type="ARBA" id="ARBA00023004"/>
    </source>
</evidence>
<accession>A0A4S3M979</accession>
<evidence type="ECO:0000256" key="12">
    <source>
        <dbReference type="ARBA" id="ARBA00037975"/>
    </source>
</evidence>
<keyword evidence="9 13" id="KW-1133">Transmembrane helix</keyword>
<sequence>MSLHNTALSYGPLARALHWLTAALILALIPLGFVAESLAEAVKAAGAAPEAQLLARTVTLFSLHKTLGVALFAVALVRLVWMLLQTRPAPLHPQRRLETFAAEAVHIALYISLVAVPLTGWVHHAASTGFAPIWGIGQSLPFVPKSEAVSHAASTLHGLFVWVLIGTLLAHIGGALKHALIDRDATLARMTRGTPAGVPLRHSRLPGVAAILGWALVPLFATATGLLSLQTTTAPVLEQAQSDWQVQTGTLGITITQMGQPVTGQFTDWTAQISFDPDSTQPVRGAVDVTVSIPSLSLGSVTAQAMGPDFFDATTFPTARFQAEIHAQSEGFVAIGTLSLKDHAIPLSLPFSLTLENGTATVAGTTTTDRRDFAIGAGVAEPGTLAFDVAISVQLTATRP</sequence>
<dbReference type="GO" id="GO:0022904">
    <property type="term" value="P:respiratory electron transport chain"/>
    <property type="evidence" value="ECO:0007669"/>
    <property type="project" value="InterPro"/>
</dbReference>
<comment type="caution">
    <text evidence="15">The sequence shown here is derived from an EMBL/GenBank/DDBJ whole genome shotgun (WGS) entry which is preliminary data.</text>
</comment>